<keyword evidence="6" id="KW-0862">Zinc</keyword>
<feature type="domain" description="C2H2-type" evidence="13">
    <location>
        <begin position="95"/>
        <end position="122"/>
    </location>
</feature>
<feature type="domain" description="C2H2-type" evidence="13">
    <location>
        <begin position="151"/>
        <end position="178"/>
    </location>
</feature>
<dbReference type="PANTHER" id="PTHR24394:SF29">
    <property type="entry name" value="MYONEURIN"/>
    <property type="match status" value="1"/>
</dbReference>
<name>A0AA88HHT6_ARTSF</name>
<evidence type="ECO:0000256" key="5">
    <source>
        <dbReference type="ARBA" id="ARBA00022771"/>
    </source>
</evidence>
<keyword evidence="15" id="KW-1185">Reference proteome</keyword>
<evidence type="ECO:0000259" key="13">
    <source>
        <dbReference type="PROSITE" id="PS50157"/>
    </source>
</evidence>
<keyword evidence="4" id="KW-0677">Repeat</keyword>
<dbReference type="PROSITE" id="PS00028">
    <property type="entry name" value="ZINC_FINGER_C2H2_1"/>
    <property type="match status" value="2"/>
</dbReference>
<evidence type="ECO:0000256" key="6">
    <source>
        <dbReference type="ARBA" id="ARBA00022833"/>
    </source>
</evidence>
<evidence type="ECO:0000256" key="2">
    <source>
        <dbReference type="ARBA" id="ARBA00006991"/>
    </source>
</evidence>
<gene>
    <name evidence="14" type="ORF">QYM36_012631</name>
</gene>
<evidence type="ECO:0000256" key="10">
    <source>
        <dbReference type="ARBA" id="ARBA00023242"/>
    </source>
</evidence>
<feature type="region of interest" description="Disordered" evidence="12">
    <location>
        <begin position="38"/>
        <end position="68"/>
    </location>
</feature>
<dbReference type="PANTHER" id="PTHR24394">
    <property type="entry name" value="ZINC FINGER PROTEIN"/>
    <property type="match status" value="1"/>
</dbReference>
<evidence type="ECO:0000256" key="4">
    <source>
        <dbReference type="ARBA" id="ARBA00022737"/>
    </source>
</evidence>
<proteinExistence type="inferred from homology"/>
<dbReference type="PROSITE" id="PS50157">
    <property type="entry name" value="ZINC_FINGER_C2H2_2"/>
    <property type="match status" value="3"/>
</dbReference>
<keyword evidence="5 11" id="KW-0863">Zinc-finger</keyword>
<dbReference type="Proteomes" id="UP001187531">
    <property type="component" value="Unassembled WGS sequence"/>
</dbReference>
<dbReference type="SUPFAM" id="SSF57667">
    <property type="entry name" value="beta-beta-alpha zinc fingers"/>
    <property type="match status" value="2"/>
</dbReference>
<dbReference type="SMART" id="SM00355">
    <property type="entry name" value="ZnF_C2H2"/>
    <property type="match status" value="3"/>
</dbReference>
<keyword evidence="9" id="KW-0804">Transcription</keyword>
<evidence type="ECO:0000256" key="12">
    <source>
        <dbReference type="SAM" id="MobiDB-lite"/>
    </source>
</evidence>
<keyword evidence="10" id="KW-0539">Nucleus</keyword>
<evidence type="ECO:0000256" key="9">
    <source>
        <dbReference type="ARBA" id="ARBA00023163"/>
    </source>
</evidence>
<reference evidence="14" key="1">
    <citation type="submission" date="2023-07" db="EMBL/GenBank/DDBJ databases">
        <title>Chromosome-level genome assembly of Artemia franciscana.</title>
        <authorList>
            <person name="Jo E."/>
        </authorList>
    </citation>
    <scope>NUCLEOTIDE SEQUENCE</scope>
    <source>
        <tissue evidence="14">Whole body</tissue>
    </source>
</reference>
<dbReference type="Gene3D" id="3.30.160.60">
    <property type="entry name" value="Classic Zinc Finger"/>
    <property type="match status" value="4"/>
</dbReference>
<evidence type="ECO:0000313" key="15">
    <source>
        <dbReference type="Proteomes" id="UP001187531"/>
    </source>
</evidence>
<evidence type="ECO:0000256" key="11">
    <source>
        <dbReference type="PROSITE-ProRule" id="PRU00042"/>
    </source>
</evidence>
<keyword evidence="3" id="KW-0479">Metal-binding</keyword>
<comment type="similarity">
    <text evidence="2">Belongs to the krueppel C2H2-type zinc-finger protein family.</text>
</comment>
<dbReference type="InterPro" id="IPR036236">
    <property type="entry name" value="Znf_C2H2_sf"/>
</dbReference>
<organism evidence="14 15">
    <name type="scientific">Artemia franciscana</name>
    <name type="common">Brine shrimp</name>
    <name type="synonym">Artemia sanfranciscana</name>
    <dbReference type="NCBI Taxonomy" id="6661"/>
    <lineage>
        <taxon>Eukaryota</taxon>
        <taxon>Metazoa</taxon>
        <taxon>Ecdysozoa</taxon>
        <taxon>Arthropoda</taxon>
        <taxon>Crustacea</taxon>
        <taxon>Branchiopoda</taxon>
        <taxon>Anostraca</taxon>
        <taxon>Artemiidae</taxon>
        <taxon>Artemia</taxon>
    </lineage>
</organism>
<dbReference type="FunFam" id="3.30.160.60:FF:000065">
    <property type="entry name" value="B-cell CLL/lymphoma 6, member B"/>
    <property type="match status" value="1"/>
</dbReference>
<dbReference type="GO" id="GO:0005634">
    <property type="term" value="C:nucleus"/>
    <property type="evidence" value="ECO:0007669"/>
    <property type="project" value="UniProtKB-SubCell"/>
</dbReference>
<comment type="caution">
    <text evidence="14">The sequence shown here is derived from an EMBL/GenBank/DDBJ whole genome shotgun (WGS) entry which is preliminary data.</text>
</comment>
<evidence type="ECO:0000256" key="8">
    <source>
        <dbReference type="ARBA" id="ARBA00023125"/>
    </source>
</evidence>
<keyword evidence="7" id="KW-0805">Transcription regulation</keyword>
<evidence type="ECO:0000256" key="7">
    <source>
        <dbReference type="ARBA" id="ARBA00023015"/>
    </source>
</evidence>
<protein>
    <recommendedName>
        <fullName evidence="13">C2H2-type domain-containing protein</fullName>
    </recommendedName>
</protein>
<dbReference type="GO" id="GO:0003677">
    <property type="term" value="F:DNA binding"/>
    <property type="evidence" value="ECO:0007669"/>
    <property type="project" value="UniProtKB-KW"/>
</dbReference>
<evidence type="ECO:0000256" key="1">
    <source>
        <dbReference type="ARBA" id="ARBA00004123"/>
    </source>
</evidence>
<dbReference type="GO" id="GO:0008270">
    <property type="term" value="F:zinc ion binding"/>
    <property type="evidence" value="ECO:0007669"/>
    <property type="project" value="UniProtKB-KW"/>
</dbReference>
<evidence type="ECO:0000313" key="14">
    <source>
        <dbReference type="EMBL" id="KAK2711533.1"/>
    </source>
</evidence>
<evidence type="ECO:0000256" key="3">
    <source>
        <dbReference type="ARBA" id="ARBA00022723"/>
    </source>
</evidence>
<dbReference type="FunFam" id="3.30.160.60:FF:000709">
    <property type="entry name" value="GDNF-inducible zinc finger protein 1"/>
    <property type="match status" value="1"/>
</dbReference>
<accession>A0AA88HHT6</accession>
<dbReference type="AlphaFoldDB" id="A0AA88HHT6"/>
<dbReference type="GO" id="GO:0045892">
    <property type="term" value="P:negative regulation of DNA-templated transcription"/>
    <property type="evidence" value="ECO:0007669"/>
    <property type="project" value="UniProtKB-ARBA"/>
</dbReference>
<dbReference type="EMBL" id="JAVRJZ010000016">
    <property type="protein sequence ID" value="KAK2711533.1"/>
    <property type="molecule type" value="Genomic_DNA"/>
</dbReference>
<dbReference type="InterPro" id="IPR013087">
    <property type="entry name" value="Znf_C2H2_type"/>
</dbReference>
<comment type="subcellular location">
    <subcellularLocation>
        <location evidence="1">Nucleus</location>
    </subcellularLocation>
</comment>
<dbReference type="GO" id="GO:0000981">
    <property type="term" value="F:DNA-binding transcription factor activity, RNA polymerase II-specific"/>
    <property type="evidence" value="ECO:0007669"/>
    <property type="project" value="TreeGrafter"/>
</dbReference>
<keyword evidence="8" id="KW-0238">DNA-binding</keyword>
<sequence length="197" mass="22849">MNSMNEEASDHAIIFANKTHQSNLLKTDCTETELSNTIVSSAEETTRQKEEDAENQMNGTSFQNDEKQPKSNYLMRHEIVQTRKHQTIHKGEKPVRCDVYKNSFNQKSNLAIHVRTHTSEKPFKCEICKHSFYKKNALAVHMRTHTGEKPFKCDVCKHSFNHKSNLAIHMRIHTGENPFKCDACKRSFITRVILPYI</sequence>
<feature type="domain" description="C2H2-type" evidence="13">
    <location>
        <begin position="123"/>
        <end position="150"/>
    </location>
</feature>
<dbReference type="Pfam" id="PF00096">
    <property type="entry name" value="zf-C2H2"/>
    <property type="match status" value="2"/>
</dbReference>
<dbReference type="FunFam" id="3.30.160.60:FF:001480">
    <property type="entry name" value="Si:cabz01071911.3"/>
    <property type="match status" value="1"/>
</dbReference>